<dbReference type="Proteomes" id="UP000799757">
    <property type="component" value="Unassembled WGS sequence"/>
</dbReference>
<evidence type="ECO:0000259" key="5">
    <source>
        <dbReference type="SMART" id="SM01010"/>
    </source>
</evidence>
<feature type="region of interest" description="Disordered" evidence="4">
    <location>
        <begin position="98"/>
        <end position="117"/>
    </location>
</feature>
<comment type="subcellular location">
    <subcellularLocation>
        <location evidence="1">Cytoplasm</location>
    </subcellularLocation>
</comment>
<reference evidence="6" key="1">
    <citation type="journal article" date="2020" name="Stud. Mycol.">
        <title>101 Dothideomycetes genomes: a test case for predicting lifestyles and emergence of pathogens.</title>
        <authorList>
            <person name="Haridas S."/>
            <person name="Albert R."/>
            <person name="Binder M."/>
            <person name="Bloem J."/>
            <person name="Labutti K."/>
            <person name="Salamov A."/>
            <person name="Andreopoulos B."/>
            <person name="Baker S."/>
            <person name="Barry K."/>
            <person name="Bills G."/>
            <person name="Bluhm B."/>
            <person name="Cannon C."/>
            <person name="Castanera R."/>
            <person name="Culley D."/>
            <person name="Daum C."/>
            <person name="Ezra D."/>
            <person name="Gonzalez J."/>
            <person name="Henrissat B."/>
            <person name="Kuo A."/>
            <person name="Liang C."/>
            <person name="Lipzen A."/>
            <person name="Lutzoni F."/>
            <person name="Magnuson J."/>
            <person name="Mondo S."/>
            <person name="Nolan M."/>
            <person name="Ohm R."/>
            <person name="Pangilinan J."/>
            <person name="Park H.-J."/>
            <person name="Ramirez L."/>
            <person name="Alfaro M."/>
            <person name="Sun H."/>
            <person name="Tritt A."/>
            <person name="Yoshinaga Y."/>
            <person name="Zwiers L.-H."/>
            <person name="Turgeon B."/>
            <person name="Goodwin S."/>
            <person name="Spatafora J."/>
            <person name="Crous P."/>
            <person name="Grigoriev I."/>
        </authorList>
    </citation>
    <scope>NUCLEOTIDE SEQUENCE</scope>
    <source>
        <strain evidence="6">CBS 109.77</strain>
    </source>
</reference>
<evidence type="ECO:0000256" key="2">
    <source>
        <dbReference type="ARBA" id="ARBA00010926"/>
    </source>
</evidence>
<dbReference type="InterPro" id="IPR014756">
    <property type="entry name" value="Ig_E-set"/>
</dbReference>
<dbReference type="AlphaFoldDB" id="A0A6A6WNW1"/>
<dbReference type="EMBL" id="MU002892">
    <property type="protein sequence ID" value="KAF2785537.1"/>
    <property type="molecule type" value="Genomic_DNA"/>
</dbReference>
<evidence type="ECO:0000256" key="1">
    <source>
        <dbReference type="ARBA" id="ARBA00004496"/>
    </source>
</evidence>
<dbReference type="Pfam" id="PF04739">
    <property type="entry name" value="AMPKBI"/>
    <property type="match status" value="1"/>
</dbReference>
<keyword evidence="3" id="KW-0963">Cytoplasm</keyword>
<organism evidence="6 7">
    <name type="scientific">Melanomma pulvis-pyrius CBS 109.77</name>
    <dbReference type="NCBI Taxonomy" id="1314802"/>
    <lineage>
        <taxon>Eukaryota</taxon>
        <taxon>Fungi</taxon>
        <taxon>Dikarya</taxon>
        <taxon>Ascomycota</taxon>
        <taxon>Pezizomycotina</taxon>
        <taxon>Dothideomycetes</taxon>
        <taxon>Pleosporomycetidae</taxon>
        <taxon>Pleosporales</taxon>
        <taxon>Melanommataceae</taxon>
        <taxon>Melanomma</taxon>
    </lineage>
</organism>
<dbReference type="GO" id="GO:0007165">
    <property type="term" value="P:signal transduction"/>
    <property type="evidence" value="ECO:0007669"/>
    <property type="project" value="TreeGrafter"/>
</dbReference>
<evidence type="ECO:0000256" key="3">
    <source>
        <dbReference type="ARBA" id="ARBA00022490"/>
    </source>
</evidence>
<dbReference type="OrthoDB" id="531008at2759"/>
<comment type="similarity">
    <text evidence="2">Belongs to the 5'-AMP-activated protein kinase beta subunit family.</text>
</comment>
<dbReference type="GO" id="GO:0005634">
    <property type="term" value="C:nucleus"/>
    <property type="evidence" value="ECO:0007669"/>
    <property type="project" value="TreeGrafter"/>
</dbReference>
<evidence type="ECO:0000313" key="7">
    <source>
        <dbReference type="Proteomes" id="UP000799757"/>
    </source>
</evidence>
<protein>
    <submittedName>
        <fullName evidence="6">Carbohydrate-binding module family 48 protein</fullName>
    </submittedName>
</protein>
<dbReference type="Gene3D" id="6.20.250.60">
    <property type="match status" value="1"/>
</dbReference>
<dbReference type="InterPro" id="IPR050827">
    <property type="entry name" value="CRP1_MDG1_kinase"/>
</dbReference>
<proteinExistence type="inferred from homology"/>
<dbReference type="GO" id="GO:0019901">
    <property type="term" value="F:protein kinase binding"/>
    <property type="evidence" value="ECO:0007669"/>
    <property type="project" value="TreeGrafter"/>
</dbReference>
<dbReference type="InterPro" id="IPR032640">
    <property type="entry name" value="AMPK1_CBM"/>
</dbReference>
<dbReference type="InterPro" id="IPR037256">
    <property type="entry name" value="ASC_dom_sf"/>
</dbReference>
<feature type="non-terminal residue" evidence="6">
    <location>
        <position position="1"/>
    </location>
</feature>
<feature type="domain" description="Association with the SNF1 complex (ASC)" evidence="5">
    <location>
        <begin position="255"/>
        <end position="370"/>
    </location>
</feature>
<name>A0A6A6WNW1_9PLEO</name>
<gene>
    <name evidence="6" type="ORF">K505DRAFT_330943</name>
</gene>
<dbReference type="FunFam" id="2.60.40.10:FF:000562">
    <property type="entry name" value="Snf1 kinase complex beta-subunit Gal83"/>
    <property type="match status" value="1"/>
</dbReference>
<evidence type="ECO:0000313" key="6">
    <source>
        <dbReference type="EMBL" id="KAF2785537.1"/>
    </source>
</evidence>
<feature type="region of interest" description="Disordered" evidence="4">
    <location>
        <begin position="1"/>
        <end position="72"/>
    </location>
</feature>
<keyword evidence="7" id="KW-1185">Reference proteome</keyword>
<dbReference type="InterPro" id="IPR013783">
    <property type="entry name" value="Ig-like_fold"/>
</dbReference>
<dbReference type="Pfam" id="PF16561">
    <property type="entry name" value="AMPK1_CBM"/>
    <property type="match status" value="1"/>
</dbReference>
<dbReference type="SUPFAM" id="SSF81296">
    <property type="entry name" value="E set domains"/>
    <property type="match status" value="1"/>
</dbReference>
<dbReference type="GO" id="GO:0031588">
    <property type="term" value="C:nucleotide-activated protein kinase complex"/>
    <property type="evidence" value="ECO:0007669"/>
    <property type="project" value="TreeGrafter"/>
</dbReference>
<dbReference type="GO" id="GO:0005737">
    <property type="term" value="C:cytoplasm"/>
    <property type="evidence" value="ECO:0007669"/>
    <property type="project" value="UniProtKB-SubCell"/>
</dbReference>
<dbReference type="PANTHER" id="PTHR10343">
    <property type="entry name" value="5'-AMP-ACTIVATED PROTEIN KINASE , BETA SUBUNIT"/>
    <property type="match status" value="1"/>
</dbReference>
<dbReference type="SUPFAM" id="SSF160219">
    <property type="entry name" value="AMPKBI-like"/>
    <property type="match status" value="1"/>
</dbReference>
<dbReference type="SMART" id="SM01010">
    <property type="entry name" value="AMPKBI"/>
    <property type="match status" value="1"/>
</dbReference>
<evidence type="ECO:0000256" key="4">
    <source>
        <dbReference type="SAM" id="MobiDB-lite"/>
    </source>
</evidence>
<dbReference type="CDD" id="cd02859">
    <property type="entry name" value="E_set_AMPKbeta_like_N"/>
    <property type="match status" value="1"/>
</dbReference>
<accession>A0A6A6WNW1</accession>
<dbReference type="InterPro" id="IPR006828">
    <property type="entry name" value="ASC_dom"/>
</dbReference>
<dbReference type="Gene3D" id="2.60.40.10">
    <property type="entry name" value="Immunoglobulins"/>
    <property type="match status" value="1"/>
</dbReference>
<dbReference type="PANTHER" id="PTHR10343:SF84">
    <property type="entry name" value="5'-AMP-ACTIVATED PROTEIN KINASE SUBUNIT BETA-1"/>
    <property type="match status" value="1"/>
</dbReference>
<sequence>DRPSPSPQTRPVDVPALPRDDHKPAPASSSIEPADASQDYFAPSSQFSRPPRLPLPIEEEVHTPGSPILSPTDLVSPIFPSEAEGVLPRRTSVLSSTTAEDDDLGEEFKGPQGQPTVPTLVEWEAPGERVYVTGTFAGWNRKYKLHRNGPSKKKNVLSAMINIVPGTHHLKFIVDGDMTTSDKLPTAVDYTNILVNYLEVSVDDIPQSGTGVVDEVVKSDPIPVQDLRPPDGFFPPQLLPPSPEPQPVKIVVPEPPKPKIPGSAPSPRKYHESIPRYLLDLDAPEESSRMARANAAASNLPTPPSLPMFLSKSILNGITPMKDDSSVLIMPNHTVLNHLATSSIKDNILATSGTTRYKQKFLTTIMYKPKNEDPSEY</sequence>